<dbReference type="PROSITE" id="PS00463">
    <property type="entry name" value="ZN2_CY6_FUNGAL_1"/>
    <property type="match status" value="1"/>
</dbReference>
<keyword evidence="7" id="KW-0539">Nucleus</keyword>
<feature type="compositionally biased region" description="Low complexity" evidence="8">
    <location>
        <begin position="626"/>
        <end position="635"/>
    </location>
</feature>
<proteinExistence type="predicted"/>
<dbReference type="GO" id="GO:0008270">
    <property type="term" value="F:zinc ion binding"/>
    <property type="evidence" value="ECO:0007669"/>
    <property type="project" value="InterPro"/>
</dbReference>
<keyword evidence="4" id="KW-0805">Transcription regulation</keyword>
<protein>
    <recommendedName>
        <fullName evidence="9">Zn(2)-C6 fungal-type domain-containing protein</fullName>
    </recommendedName>
</protein>
<comment type="caution">
    <text evidence="10">The sequence shown here is derived from an EMBL/GenBank/DDBJ whole genome shotgun (WGS) entry which is preliminary data.</text>
</comment>
<keyword evidence="5" id="KW-0238">DNA-binding</keyword>
<dbReference type="GO" id="GO:0001216">
    <property type="term" value="F:DNA-binding transcription activator activity"/>
    <property type="evidence" value="ECO:0007669"/>
    <property type="project" value="UniProtKB-ARBA"/>
</dbReference>
<dbReference type="PANTHER" id="PTHR31845:SF21">
    <property type="entry name" value="REGULATORY PROTEIN LEU3"/>
    <property type="match status" value="1"/>
</dbReference>
<evidence type="ECO:0000259" key="9">
    <source>
        <dbReference type="PROSITE" id="PS50048"/>
    </source>
</evidence>
<reference evidence="10" key="1">
    <citation type="submission" date="2023-06" db="EMBL/GenBank/DDBJ databases">
        <title>Genome-scale phylogeny and comparative genomics of the fungal order Sordariales.</title>
        <authorList>
            <consortium name="Lawrence Berkeley National Laboratory"/>
            <person name="Hensen N."/>
            <person name="Bonometti L."/>
            <person name="Westerberg I."/>
            <person name="Brannstrom I.O."/>
            <person name="Guillou S."/>
            <person name="Cros-Aarteil S."/>
            <person name="Calhoun S."/>
            <person name="Haridas S."/>
            <person name="Kuo A."/>
            <person name="Mondo S."/>
            <person name="Pangilinan J."/>
            <person name="Riley R."/>
            <person name="LaButti K."/>
            <person name="Andreopoulos B."/>
            <person name="Lipzen A."/>
            <person name="Chen C."/>
            <person name="Yanf M."/>
            <person name="Daum C."/>
            <person name="Ng V."/>
            <person name="Clum A."/>
            <person name="Steindorff A."/>
            <person name="Ohm R."/>
            <person name="Martin F."/>
            <person name="Silar P."/>
            <person name="Natvig D."/>
            <person name="Lalanne C."/>
            <person name="Gautier V."/>
            <person name="Ament-velasquez S.L."/>
            <person name="Kruys A."/>
            <person name="Hutchinson M.I."/>
            <person name="Powell A.J."/>
            <person name="Barry K."/>
            <person name="Miller A.N."/>
            <person name="Grigoriev I.V."/>
            <person name="Debuchy R."/>
            <person name="Gladieux P."/>
            <person name="Thoren M.H."/>
            <person name="Johannesson H."/>
        </authorList>
    </citation>
    <scope>NUCLEOTIDE SEQUENCE</scope>
    <source>
        <strain evidence="10">SMH3187-1</strain>
    </source>
</reference>
<evidence type="ECO:0000256" key="3">
    <source>
        <dbReference type="ARBA" id="ARBA00022833"/>
    </source>
</evidence>
<dbReference type="SUPFAM" id="SSF57701">
    <property type="entry name" value="Zn2/Cys6 DNA-binding domain"/>
    <property type="match status" value="1"/>
</dbReference>
<accession>A0AA40EFU7</accession>
<dbReference type="GO" id="GO:0000981">
    <property type="term" value="F:DNA-binding transcription factor activity, RNA polymerase II-specific"/>
    <property type="evidence" value="ECO:0007669"/>
    <property type="project" value="InterPro"/>
</dbReference>
<dbReference type="AlphaFoldDB" id="A0AA40EFU7"/>
<keyword evidence="2" id="KW-0479">Metal-binding</keyword>
<dbReference type="InterPro" id="IPR051089">
    <property type="entry name" value="prtT"/>
</dbReference>
<dbReference type="CDD" id="cd00067">
    <property type="entry name" value="GAL4"/>
    <property type="match status" value="1"/>
</dbReference>
<gene>
    <name evidence="10" type="ORF">B0T18DRAFT_244259</name>
</gene>
<evidence type="ECO:0000313" key="10">
    <source>
        <dbReference type="EMBL" id="KAK0738335.1"/>
    </source>
</evidence>
<organism evidence="10 11">
    <name type="scientific">Schizothecium vesticola</name>
    <dbReference type="NCBI Taxonomy" id="314040"/>
    <lineage>
        <taxon>Eukaryota</taxon>
        <taxon>Fungi</taxon>
        <taxon>Dikarya</taxon>
        <taxon>Ascomycota</taxon>
        <taxon>Pezizomycotina</taxon>
        <taxon>Sordariomycetes</taxon>
        <taxon>Sordariomycetidae</taxon>
        <taxon>Sordariales</taxon>
        <taxon>Schizotheciaceae</taxon>
        <taxon>Schizothecium</taxon>
    </lineage>
</organism>
<dbReference type="FunFam" id="4.10.240.10:FF:000003">
    <property type="entry name" value="C6 transcription factor (Leu3)"/>
    <property type="match status" value="1"/>
</dbReference>
<comment type="subcellular location">
    <subcellularLocation>
        <location evidence="1">Nucleus</location>
    </subcellularLocation>
</comment>
<keyword evidence="3" id="KW-0862">Zinc</keyword>
<evidence type="ECO:0000256" key="1">
    <source>
        <dbReference type="ARBA" id="ARBA00004123"/>
    </source>
</evidence>
<sequence length="688" mass="76116">MSQGASPGELSPMSPTGQDTPGPGPVPEPGSAPTRPVDPGRIRRNTACVRCRDAKVKCNASTTPGRPCFRCTKLGLDCVVDKSYKRTSRRSKLEELAAEVQTIKDAVAPSSGPRPMLSAPALPELLPPVQLPRPHHLLSPQLLHDNTSPSPYLPAPANFFTNRLRPYSLQNETPAPTPIRLHDVSMASLIRPTEPRALGSRVFSGDEISYYFEKYFDHFHPYLPIVRSRDPDACYKRGPVLFWAIIMTACRRFARDDTVFQFLIDTLLPEIWNCVSQPPLRLPIINSLLLVAAWPSPSIRFLSDPSIVFAGIAMNSSFLTGLHTGRGAHPEFKPDLCKAHETDEEAIFTWGGCAIVSHRVSAYMGCPSSGALFNKSIDTLLDGSSLYPIPRYFAIHLETSRFSNRVSRTMSAALEEARGVSHHLVSQMEDEYTKVQSTLYPDNSDLDNFTILSTLLEIQTYYFMPLPGHSAPILHRNLLKAHTTASALIHQATALHAASSFLHHAPYFVFRTLLSATCVVMSVHLSPHMPHHGGGSVEPLVRDALRAMRAASVQDGDLHVRVTNMLEKYWDMRAHMAPARTDDDDGEGALSVFTCRLGASLTFGYLRRCKRDVEAARDASTPNPMAQQQARVQAQGGEMQEGLPRPPGPHPDTQQLALTDAFNRFDWNAFMDDFDWSFTSSYLQPGIS</sequence>
<dbReference type="GO" id="GO:0000976">
    <property type="term" value="F:transcription cis-regulatory region binding"/>
    <property type="evidence" value="ECO:0007669"/>
    <property type="project" value="TreeGrafter"/>
</dbReference>
<evidence type="ECO:0000256" key="7">
    <source>
        <dbReference type="ARBA" id="ARBA00023242"/>
    </source>
</evidence>
<name>A0AA40EFU7_9PEZI</name>
<dbReference type="CDD" id="cd12148">
    <property type="entry name" value="fungal_TF_MHR"/>
    <property type="match status" value="1"/>
</dbReference>
<dbReference type="GO" id="GO:0005634">
    <property type="term" value="C:nucleus"/>
    <property type="evidence" value="ECO:0007669"/>
    <property type="project" value="UniProtKB-SubCell"/>
</dbReference>
<dbReference type="SMART" id="SM00066">
    <property type="entry name" value="GAL4"/>
    <property type="match status" value="1"/>
</dbReference>
<feature type="region of interest" description="Disordered" evidence="8">
    <location>
        <begin position="616"/>
        <end position="654"/>
    </location>
</feature>
<feature type="domain" description="Zn(2)-C6 fungal-type" evidence="9">
    <location>
        <begin position="47"/>
        <end position="80"/>
    </location>
</feature>
<feature type="region of interest" description="Disordered" evidence="8">
    <location>
        <begin position="1"/>
        <end position="41"/>
    </location>
</feature>
<dbReference type="Gene3D" id="4.10.240.10">
    <property type="entry name" value="Zn(2)-C6 fungal-type DNA-binding domain"/>
    <property type="match status" value="1"/>
</dbReference>
<dbReference type="PROSITE" id="PS50048">
    <property type="entry name" value="ZN2_CY6_FUNGAL_2"/>
    <property type="match status" value="1"/>
</dbReference>
<evidence type="ECO:0000256" key="2">
    <source>
        <dbReference type="ARBA" id="ARBA00022723"/>
    </source>
</evidence>
<dbReference type="InterPro" id="IPR036864">
    <property type="entry name" value="Zn2-C6_fun-type_DNA-bd_sf"/>
</dbReference>
<evidence type="ECO:0000256" key="6">
    <source>
        <dbReference type="ARBA" id="ARBA00023163"/>
    </source>
</evidence>
<dbReference type="Pfam" id="PF00172">
    <property type="entry name" value="Zn_clus"/>
    <property type="match status" value="1"/>
</dbReference>
<evidence type="ECO:0000313" key="11">
    <source>
        <dbReference type="Proteomes" id="UP001172155"/>
    </source>
</evidence>
<dbReference type="InterPro" id="IPR001138">
    <property type="entry name" value="Zn2Cys6_DnaBD"/>
</dbReference>
<dbReference type="PANTHER" id="PTHR31845">
    <property type="entry name" value="FINGER DOMAIN PROTEIN, PUTATIVE-RELATED"/>
    <property type="match status" value="1"/>
</dbReference>
<keyword evidence="6" id="KW-0804">Transcription</keyword>
<keyword evidence="11" id="KW-1185">Reference proteome</keyword>
<dbReference type="EMBL" id="JAUKUD010000007">
    <property type="protein sequence ID" value="KAK0738335.1"/>
    <property type="molecule type" value="Genomic_DNA"/>
</dbReference>
<dbReference type="Proteomes" id="UP001172155">
    <property type="component" value="Unassembled WGS sequence"/>
</dbReference>
<evidence type="ECO:0000256" key="8">
    <source>
        <dbReference type="SAM" id="MobiDB-lite"/>
    </source>
</evidence>
<evidence type="ECO:0000256" key="5">
    <source>
        <dbReference type="ARBA" id="ARBA00023125"/>
    </source>
</evidence>
<evidence type="ECO:0000256" key="4">
    <source>
        <dbReference type="ARBA" id="ARBA00023015"/>
    </source>
</evidence>